<name>A0A059EXZ1_9MICR</name>
<feature type="domain" description="Rab-GAP TBC" evidence="1">
    <location>
        <begin position="192"/>
        <end position="272"/>
    </location>
</feature>
<dbReference type="SUPFAM" id="SSF47923">
    <property type="entry name" value="Ypt/Rab-GAP domain of gyp1p"/>
    <property type="match status" value="1"/>
</dbReference>
<dbReference type="VEuPathDB" id="MicrosporidiaDB:H312_02671"/>
<organism evidence="2 3">
    <name type="scientific">Anncaliia algerae PRA339</name>
    <dbReference type="NCBI Taxonomy" id="1288291"/>
    <lineage>
        <taxon>Eukaryota</taxon>
        <taxon>Fungi</taxon>
        <taxon>Fungi incertae sedis</taxon>
        <taxon>Microsporidia</taxon>
        <taxon>Tubulinosematoidea</taxon>
        <taxon>Tubulinosematidae</taxon>
        <taxon>Anncaliia</taxon>
    </lineage>
</organism>
<dbReference type="AlphaFoldDB" id="A0A059EXZ1"/>
<keyword evidence="3" id="KW-1185">Reference proteome</keyword>
<dbReference type="InterPro" id="IPR035969">
    <property type="entry name" value="Rab-GAP_TBC_sf"/>
</dbReference>
<accession>A0A059EXZ1</accession>
<gene>
    <name evidence="2" type="ORF">H312_02671</name>
</gene>
<dbReference type="PROSITE" id="PS50086">
    <property type="entry name" value="TBC_RABGAP"/>
    <property type="match status" value="1"/>
</dbReference>
<proteinExistence type="predicted"/>
<dbReference type="Proteomes" id="UP000030655">
    <property type="component" value="Unassembled WGS sequence"/>
</dbReference>
<dbReference type="InterPro" id="IPR000195">
    <property type="entry name" value="Rab-GAP-TBC_dom"/>
</dbReference>
<reference evidence="2 3" key="2">
    <citation type="submission" date="2014-03" db="EMBL/GenBank/DDBJ databases">
        <title>The Genome Sequence of Anncaliia algerae insect isolate PRA339.</title>
        <authorList>
            <consortium name="The Broad Institute Genome Sequencing Platform"/>
            <consortium name="The Broad Institute Genome Sequencing Center for Infectious Disease"/>
            <person name="Cuomo C."/>
            <person name="Becnel J."/>
            <person name="Sanscrainte N."/>
            <person name="Walker B."/>
            <person name="Young S.K."/>
            <person name="Zeng Q."/>
            <person name="Gargeya S."/>
            <person name="Fitzgerald M."/>
            <person name="Haas B."/>
            <person name="Abouelleil A."/>
            <person name="Alvarado L."/>
            <person name="Arachchi H.M."/>
            <person name="Berlin A.M."/>
            <person name="Chapman S.B."/>
            <person name="Dewar J."/>
            <person name="Goldberg J."/>
            <person name="Griggs A."/>
            <person name="Gujja S."/>
            <person name="Hansen M."/>
            <person name="Howarth C."/>
            <person name="Imamovic A."/>
            <person name="Larimer J."/>
            <person name="McCowan C."/>
            <person name="Murphy C."/>
            <person name="Neiman D."/>
            <person name="Pearson M."/>
            <person name="Priest M."/>
            <person name="Roberts A."/>
            <person name="Saif S."/>
            <person name="Shea T."/>
            <person name="Sisk P."/>
            <person name="Sykes S."/>
            <person name="Wortman J."/>
            <person name="Nusbaum C."/>
            <person name="Birren B."/>
        </authorList>
    </citation>
    <scope>NUCLEOTIDE SEQUENCE [LARGE SCALE GENOMIC DNA]</scope>
    <source>
        <strain evidence="2 3">PRA339</strain>
    </source>
</reference>
<evidence type="ECO:0000259" key="1">
    <source>
        <dbReference type="PROSITE" id="PS50086"/>
    </source>
</evidence>
<dbReference type="EMBL" id="KK365218">
    <property type="protein sequence ID" value="KCZ79918.1"/>
    <property type="molecule type" value="Genomic_DNA"/>
</dbReference>
<reference evidence="3" key="1">
    <citation type="submission" date="2013-02" db="EMBL/GenBank/DDBJ databases">
        <authorList>
            <consortium name="The Broad Institute Genome Sequencing Platform"/>
            <person name="Cuomo C."/>
            <person name="Becnel J."/>
            <person name="Sanscrainte N."/>
            <person name="Walker B."/>
            <person name="Young S.K."/>
            <person name="Zeng Q."/>
            <person name="Gargeya S."/>
            <person name="Fitzgerald M."/>
            <person name="Haas B."/>
            <person name="Abouelleil A."/>
            <person name="Alvarado L."/>
            <person name="Arachchi H.M."/>
            <person name="Berlin A.M."/>
            <person name="Chapman S.B."/>
            <person name="Dewar J."/>
            <person name="Goldberg J."/>
            <person name="Griggs A."/>
            <person name="Gujja S."/>
            <person name="Hansen M."/>
            <person name="Howarth C."/>
            <person name="Imamovic A."/>
            <person name="Larimer J."/>
            <person name="McCowan C."/>
            <person name="Murphy C."/>
            <person name="Neiman D."/>
            <person name="Pearson M."/>
            <person name="Priest M."/>
            <person name="Roberts A."/>
            <person name="Saif S."/>
            <person name="Shea T."/>
            <person name="Sisk P."/>
            <person name="Sykes S."/>
            <person name="Wortman J."/>
            <person name="Nusbaum C."/>
            <person name="Birren B."/>
        </authorList>
    </citation>
    <scope>NUCLEOTIDE SEQUENCE [LARGE SCALE GENOMIC DNA]</scope>
    <source>
        <strain evidence="3">PRA339</strain>
    </source>
</reference>
<evidence type="ECO:0000313" key="3">
    <source>
        <dbReference type="Proteomes" id="UP000030655"/>
    </source>
</evidence>
<evidence type="ECO:0000313" key="2">
    <source>
        <dbReference type="EMBL" id="KCZ79918.1"/>
    </source>
</evidence>
<feature type="non-terminal residue" evidence="2">
    <location>
        <position position="1"/>
    </location>
</feature>
<dbReference type="HOGENOM" id="CLU_1025067_0_0_1"/>
<protein>
    <recommendedName>
        <fullName evidence="1">Rab-GAP TBC domain-containing protein</fullName>
    </recommendedName>
</protein>
<sequence>NFDANKIFVCAESNFSSFVVVNGSECFEDSTLIEVGKRNIVTSKVEERDIFNQKTLEESCSDSFEEIVFDEDEVIREEISSEEKMKCEVLKQNCKECEIDREIIEESCSNSLKENPLDKVMDSEILSSEEKMKCEVLKQKCEKFMSKEFFEPNDIADELHTDDEATLKKWRGILDSEKEEKIRLIKKHCFKGIPNDFRLEAWNALLENVSVTCMENIPVTYNKDLDVIFHDLPRIRGKHPLLNEENSIYNRRLFEMLFKFYLNNPKLDIIKD</sequence>